<dbReference type="AlphaFoldDB" id="A0AAN7MFY3"/>
<comment type="caution">
    <text evidence="2">The sequence shown here is derived from an EMBL/GenBank/DDBJ whole genome shotgun (WGS) entry which is preliminary data.</text>
</comment>
<gene>
    <name evidence="2" type="ORF">SAY86_004579</name>
</gene>
<protein>
    <submittedName>
        <fullName evidence="2">Uncharacterized protein</fullName>
    </submittedName>
</protein>
<keyword evidence="1" id="KW-0812">Transmembrane</keyword>
<feature type="transmembrane region" description="Helical" evidence="1">
    <location>
        <begin position="40"/>
        <end position="63"/>
    </location>
</feature>
<name>A0AAN7MFY3_TRANT</name>
<accession>A0AAN7MFY3</accession>
<evidence type="ECO:0000256" key="1">
    <source>
        <dbReference type="SAM" id="Phobius"/>
    </source>
</evidence>
<dbReference type="Proteomes" id="UP001346149">
    <property type="component" value="Unassembled WGS sequence"/>
</dbReference>
<keyword evidence="1" id="KW-0472">Membrane</keyword>
<keyword evidence="3" id="KW-1185">Reference proteome</keyword>
<evidence type="ECO:0000313" key="2">
    <source>
        <dbReference type="EMBL" id="KAK4804762.1"/>
    </source>
</evidence>
<proteinExistence type="predicted"/>
<evidence type="ECO:0000313" key="3">
    <source>
        <dbReference type="Proteomes" id="UP001346149"/>
    </source>
</evidence>
<sequence length="101" mass="11663">MTLIIRQHKKLLIVLRVYIVCTSTFYKLETSIVSTLTLNSFSSILTVGSSNWFAASSALFQYFKKKNLYFMVYMANQVVDLTKPLIPQIECSQTYGEHMHQ</sequence>
<reference evidence="2 3" key="1">
    <citation type="journal article" date="2023" name="Hortic Res">
        <title>Pangenome of water caltrop reveals structural variations and asymmetric subgenome divergence after allopolyploidization.</title>
        <authorList>
            <person name="Zhang X."/>
            <person name="Chen Y."/>
            <person name="Wang L."/>
            <person name="Yuan Y."/>
            <person name="Fang M."/>
            <person name="Shi L."/>
            <person name="Lu R."/>
            <person name="Comes H.P."/>
            <person name="Ma Y."/>
            <person name="Chen Y."/>
            <person name="Huang G."/>
            <person name="Zhou Y."/>
            <person name="Zheng Z."/>
            <person name="Qiu Y."/>
        </authorList>
    </citation>
    <scope>NUCLEOTIDE SEQUENCE [LARGE SCALE GENOMIC DNA]</scope>
    <source>
        <strain evidence="2">F231</strain>
    </source>
</reference>
<dbReference type="EMBL" id="JAXQNO010000001">
    <property type="protein sequence ID" value="KAK4804762.1"/>
    <property type="molecule type" value="Genomic_DNA"/>
</dbReference>
<organism evidence="2 3">
    <name type="scientific">Trapa natans</name>
    <name type="common">Water chestnut</name>
    <dbReference type="NCBI Taxonomy" id="22666"/>
    <lineage>
        <taxon>Eukaryota</taxon>
        <taxon>Viridiplantae</taxon>
        <taxon>Streptophyta</taxon>
        <taxon>Embryophyta</taxon>
        <taxon>Tracheophyta</taxon>
        <taxon>Spermatophyta</taxon>
        <taxon>Magnoliopsida</taxon>
        <taxon>eudicotyledons</taxon>
        <taxon>Gunneridae</taxon>
        <taxon>Pentapetalae</taxon>
        <taxon>rosids</taxon>
        <taxon>malvids</taxon>
        <taxon>Myrtales</taxon>
        <taxon>Lythraceae</taxon>
        <taxon>Trapa</taxon>
    </lineage>
</organism>
<feature type="transmembrane region" description="Helical" evidence="1">
    <location>
        <begin position="12"/>
        <end position="28"/>
    </location>
</feature>
<keyword evidence="1" id="KW-1133">Transmembrane helix</keyword>